<reference evidence="1 2" key="1">
    <citation type="submission" date="2023-07" db="EMBL/GenBank/DDBJ databases">
        <title>Comparative genomics of wheat-associated soil bacteria to identify genetic determinants of phenazine resistance.</title>
        <authorList>
            <person name="Mouncey N."/>
        </authorList>
    </citation>
    <scope>NUCLEOTIDE SEQUENCE [LARGE SCALE GENOMIC DNA]</scope>
    <source>
        <strain evidence="1 2">V2I4</strain>
    </source>
</reference>
<protein>
    <recommendedName>
        <fullName evidence="3">DUF4177 domain-containing protein</fullName>
    </recommendedName>
</protein>
<evidence type="ECO:0000313" key="1">
    <source>
        <dbReference type="EMBL" id="MDQ1022499.1"/>
    </source>
</evidence>
<comment type="caution">
    <text evidence="1">The sequence shown here is derived from an EMBL/GenBank/DDBJ whole genome shotgun (WGS) entry which is preliminary data.</text>
</comment>
<dbReference type="Proteomes" id="UP001230328">
    <property type="component" value="Unassembled WGS sequence"/>
</dbReference>
<proteinExistence type="predicted"/>
<evidence type="ECO:0008006" key="3">
    <source>
        <dbReference type="Google" id="ProtNLM"/>
    </source>
</evidence>
<gene>
    <name evidence="1" type="ORF">QF035_000081</name>
</gene>
<evidence type="ECO:0000313" key="2">
    <source>
        <dbReference type="Proteomes" id="UP001230328"/>
    </source>
</evidence>
<organism evidence="1 2">
    <name type="scientific">Streptomyces umbrinus</name>
    <dbReference type="NCBI Taxonomy" id="67370"/>
    <lineage>
        <taxon>Bacteria</taxon>
        <taxon>Bacillati</taxon>
        <taxon>Actinomycetota</taxon>
        <taxon>Actinomycetes</taxon>
        <taxon>Kitasatosporales</taxon>
        <taxon>Streptomycetaceae</taxon>
        <taxon>Streptomyces</taxon>
        <taxon>Streptomyces phaeochromogenes group</taxon>
    </lineage>
</organism>
<keyword evidence="2" id="KW-1185">Reference proteome</keyword>
<accession>A0ABU0SG21</accession>
<sequence length="94" mass="10206">MTADMAGDDAWLSEITTQARKSQLQVFSVSVPVNAPGTPQEGSEHLLAAAIESVENQGWKLESVSTYGGPTNNDPRYGFASGFWALLVFRTTYH</sequence>
<dbReference type="EMBL" id="JAUSZI010000001">
    <property type="protein sequence ID" value="MDQ1022499.1"/>
    <property type="molecule type" value="Genomic_DNA"/>
</dbReference>
<name>A0ABU0SG21_9ACTN</name>
<dbReference type="RefSeq" id="WP_307517365.1">
    <property type="nucleotide sequence ID" value="NZ_JAUSZI010000001.1"/>
</dbReference>